<accession>A0AAJ7CB25</accession>
<dbReference type="KEGG" id="ccin:107272928"/>
<evidence type="ECO:0000256" key="1">
    <source>
        <dbReference type="SAM" id="Phobius"/>
    </source>
</evidence>
<gene>
    <name evidence="5" type="primary">LOC107272928</name>
</gene>
<feature type="domain" description="FAS1" evidence="3">
    <location>
        <begin position="34"/>
        <end position="168"/>
    </location>
</feature>
<evidence type="ECO:0000313" key="4">
    <source>
        <dbReference type="Proteomes" id="UP000694920"/>
    </source>
</evidence>
<dbReference type="PANTHER" id="PTHR10900">
    <property type="entry name" value="PERIOSTIN-RELATED"/>
    <property type="match status" value="1"/>
</dbReference>
<dbReference type="PANTHER" id="PTHR10900:SF80">
    <property type="entry name" value="FASCICLIN-1"/>
    <property type="match status" value="1"/>
</dbReference>
<dbReference type="GO" id="GO:0030198">
    <property type="term" value="P:extracellular matrix organization"/>
    <property type="evidence" value="ECO:0007669"/>
    <property type="project" value="TreeGrafter"/>
</dbReference>
<feature type="domain" description="FAS1" evidence="3">
    <location>
        <begin position="496"/>
        <end position="660"/>
    </location>
</feature>
<keyword evidence="2" id="KW-0732">Signal</keyword>
<proteinExistence type="predicted"/>
<feature type="chain" id="PRO_5042579755" evidence="2">
    <location>
        <begin position="29"/>
        <end position="691"/>
    </location>
</feature>
<dbReference type="RefSeq" id="XP_015606137.1">
    <property type="nucleotide sequence ID" value="XM_015750651.2"/>
</dbReference>
<feature type="domain" description="FAS1" evidence="3">
    <location>
        <begin position="348"/>
        <end position="492"/>
    </location>
</feature>
<dbReference type="Pfam" id="PF02469">
    <property type="entry name" value="Fasciclin"/>
    <property type="match status" value="4"/>
</dbReference>
<dbReference type="PROSITE" id="PS50213">
    <property type="entry name" value="FAS1"/>
    <property type="match status" value="4"/>
</dbReference>
<dbReference type="GeneID" id="107272928"/>
<dbReference type="Proteomes" id="UP000694920">
    <property type="component" value="Unplaced"/>
</dbReference>
<dbReference type="InterPro" id="IPR050904">
    <property type="entry name" value="Adhesion/Biosynth-related"/>
</dbReference>
<evidence type="ECO:0000259" key="3">
    <source>
        <dbReference type="PROSITE" id="PS50213"/>
    </source>
</evidence>
<name>A0AAJ7CB25_CEPCN</name>
<dbReference type="GO" id="GO:0005615">
    <property type="term" value="C:extracellular space"/>
    <property type="evidence" value="ECO:0007669"/>
    <property type="project" value="TreeGrafter"/>
</dbReference>
<organism evidence="4 5">
    <name type="scientific">Cephus cinctus</name>
    <name type="common">Wheat stem sawfly</name>
    <dbReference type="NCBI Taxonomy" id="211228"/>
    <lineage>
        <taxon>Eukaryota</taxon>
        <taxon>Metazoa</taxon>
        <taxon>Ecdysozoa</taxon>
        <taxon>Arthropoda</taxon>
        <taxon>Hexapoda</taxon>
        <taxon>Insecta</taxon>
        <taxon>Pterygota</taxon>
        <taxon>Neoptera</taxon>
        <taxon>Endopterygota</taxon>
        <taxon>Hymenoptera</taxon>
        <taxon>Cephoidea</taxon>
        <taxon>Cephidae</taxon>
        <taxon>Cephus</taxon>
    </lineage>
</organism>
<dbReference type="InterPro" id="IPR036378">
    <property type="entry name" value="FAS1_dom_sf"/>
</dbReference>
<keyword evidence="1" id="KW-0812">Transmembrane</keyword>
<dbReference type="Gene3D" id="2.30.180.10">
    <property type="entry name" value="FAS1 domain"/>
    <property type="match status" value="4"/>
</dbReference>
<reference evidence="5" key="1">
    <citation type="submission" date="2025-08" db="UniProtKB">
        <authorList>
            <consortium name="RefSeq"/>
        </authorList>
    </citation>
    <scope>IDENTIFICATION</scope>
</reference>
<dbReference type="GO" id="GO:0007155">
    <property type="term" value="P:cell adhesion"/>
    <property type="evidence" value="ECO:0007669"/>
    <property type="project" value="TreeGrafter"/>
</dbReference>
<protein>
    <submittedName>
        <fullName evidence="5">Fasciclin-1 isoform X1</fullName>
    </submittedName>
</protein>
<keyword evidence="1" id="KW-0472">Membrane</keyword>
<feature type="signal peptide" evidence="2">
    <location>
        <begin position="1"/>
        <end position="28"/>
    </location>
</feature>
<keyword evidence="4" id="KW-1185">Reference proteome</keyword>
<dbReference type="CTD" id="42025"/>
<dbReference type="AlphaFoldDB" id="A0AAJ7CB25"/>
<dbReference type="InterPro" id="IPR000782">
    <property type="entry name" value="FAS1_domain"/>
</dbReference>
<evidence type="ECO:0000256" key="2">
    <source>
        <dbReference type="SAM" id="SignalP"/>
    </source>
</evidence>
<keyword evidence="1" id="KW-1133">Transmembrane helix</keyword>
<dbReference type="SUPFAM" id="SSF82153">
    <property type="entry name" value="FAS1 domain"/>
    <property type="match status" value="4"/>
</dbReference>
<dbReference type="SMART" id="SM00554">
    <property type="entry name" value="FAS1"/>
    <property type="match status" value="4"/>
</dbReference>
<dbReference type="GO" id="GO:0050839">
    <property type="term" value="F:cell adhesion molecule binding"/>
    <property type="evidence" value="ECO:0007669"/>
    <property type="project" value="TreeGrafter"/>
</dbReference>
<feature type="domain" description="FAS1" evidence="3">
    <location>
        <begin position="182"/>
        <end position="337"/>
    </location>
</feature>
<sequence>MIMMVSLVPAVLLAALTVLAIKNQIVSAGDSYHRPTVDAKIRDDIDLSQFYQLLEASQVANNTLTYRQVTVFAPTNLAFQKYNGTMEGLVLYHMSNLAQTLEELGDSISSELDGNPPLWVTRKPGRRHDEIYINNAKVQRNASNYESTITLSPKETKKQVLHVISEVLEPVLSIPTAPAIYNPNALQFLNLSDSLNIGRHRIRLFRQRVFDLKKTGVFKAEGRYTFFLPVDEGFQPSPRPQKVDQKVVDGHIIPDHILFTAPTQHDVPFRTLAFSDNIRVSISFLSEQDAKGDVRTYVKSTTTSGDDKHPPGVVLAEIVKANIPVRNGVVHLIQRPLMIIDTTVTDFLKSFQGIEKEDGPIYKFYEVIRDFGDNFMSDLTTLHNVTLFAPSNAAWSEPGIKQLLQDKKRMREILNLHCVKQRLPLAEIIQRNINQLFQVPTLTERKNLYFNVVNGPNENNTLTVEGGGVNATVITPDIAATNGYIHIINRVLGVPYTTILDKLRIDPMLNSTYFLGQRRDFNEQLSDTTKRFTYFVPRDYAWKNAEISYPSAYKKLFMPDFSYHAKQILERHLVVSDRAYTMAKLKEMRYNNETIELTTVRDKLRIRVRETGSNEKIDENAIRPQTEGGYFIEWERKKIHVFRPDVECTNGIIHVIDGVFLLDSDVRVTGGSSIATIVPHLVIIFVATWLL</sequence>
<evidence type="ECO:0000313" key="5">
    <source>
        <dbReference type="RefSeq" id="XP_015606137.1"/>
    </source>
</evidence>
<dbReference type="GO" id="GO:0031012">
    <property type="term" value="C:extracellular matrix"/>
    <property type="evidence" value="ECO:0007669"/>
    <property type="project" value="TreeGrafter"/>
</dbReference>
<feature type="transmembrane region" description="Helical" evidence="1">
    <location>
        <begin position="670"/>
        <end position="690"/>
    </location>
</feature>